<protein>
    <recommendedName>
        <fullName evidence="4">Phosphatidate cytidylyltransferase</fullName>
    </recommendedName>
</protein>
<evidence type="ECO:0000313" key="3">
    <source>
        <dbReference type="Proteomes" id="UP000774935"/>
    </source>
</evidence>
<accession>A0ABS6X7D4</accession>
<keyword evidence="1" id="KW-0472">Membrane</keyword>
<evidence type="ECO:0008006" key="4">
    <source>
        <dbReference type="Google" id="ProtNLM"/>
    </source>
</evidence>
<evidence type="ECO:0000256" key="1">
    <source>
        <dbReference type="SAM" id="Phobius"/>
    </source>
</evidence>
<dbReference type="EMBL" id="JAHWXQ010000001">
    <property type="protein sequence ID" value="MBW3363914.1"/>
    <property type="molecule type" value="Genomic_DNA"/>
</dbReference>
<name>A0ABS6X7D4_9BACT</name>
<gene>
    <name evidence="2" type="ORF">KYK27_02585</name>
</gene>
<feature type="transmembrane region" description="Helical" evidence="1">
    <location>
        <begin position="35"/>
        <end position="52"/>
    </location>
</feature>
<organism evidence="2 3">
    <name type="scientific">Pontibacter populi</name>
    <dbReference type="NCBI Taxonomy" id="890055"/>
    <lineage>
        <taxon>Bacteria</taxon>
        <taxon>Pseudomonadati</taxon>
        <taxon>Bacteroidota</taxon>
        <taxon>Cytophagia</taxon>
        <taxon>Cytophagales</taxon>
        <taxon>Hymenobacteraceae</taxon>
        <taxon>Pontibacter</taxon>
    </lineage>
</organism>
<feature type="transmembrane region" description="Helical" evidence="1">
    <location>
        <begin position="12"/>
        <end position="29"/>
    </location>
</feature>
<keyword evidence="1" id="KW-1133">Transmembrane helix</keyword>
<dbReference type="Proteomes" id="UP000774935">
    <property type="component" value="Unassembled WGS sequence"/>
</dbReference>
<sequence>MLNYEKISKLNRTIIGTMLLLVFMALVMADAYASFFGGIIFGALMLQLYFEGRMFLRAQRKRNT</sequence>
<dbReference type="RefSeq" id="WP_199108493.1">
    <property type="nucleotide sequence ID" value="NZ_JAHWXQ010000001.1"/>
</dbReference>
<keyword evidence="1" id="KW-0812">Transmembrane</keyword>
<comment type="caution">
    <text evidence="2">The sequence shown here is derived from an EMBL/GenBank/DDBJ whole genome shotgun (WGS) entry which is preliminary data.</text>
</comment>
<evidence type="ECO:0000313" key="2">
    <source>
        <dbReference type="EMBL" id="MBW3363914.1"/>
    </source>
</evidence>
<keyword evidence="3" id="KW-1185">Reference proteome</keyword>
<proteinExistence type="predicted"/>
<reference evidence="2 3" key="1">
    <citation type="submission" date="2021-07" db="EMBL/GenBank/DDBJ databases">
        <authorList>
            <person name="Kim M.K."/>
        </authorList>
    </citation>
    <scope>NUCLEOTIDE SEQUENCE [LARGE SCALE GENOMIC DNA]</scope>
    <source>
        <strain evidence="2 3">HLY7-15</strain>
    </source>
</reference>